<evidence type="ECO:0000313" key="7">
    <source>
        <dbReference type="Proteomes" id="UP000324800"/>
    </source>
</evidence>
<feature type="compositionally biased region" description="Acidic residues" evidence="4">
    <location>
        <begin position="333"/>
        <end position="342"/>
    </location>
</feature>
<name>A0A5J4TP48_9EUKA</name>
<feature type="transmembrane region" description="Helical" evidence="5">
    <location>
        <begin position="92"/>
        <end position="118"/>
    </location>
</feature>
<evidence type="ECO:0000256" key="4">
    <source>
        <dbReference type="SAM" id="MobiDB-lite"/>
    </source>
</evidence>
<keyword evidence="5" id="KW-0472">Membrane</keyword>
<dbReference type="EMBL" id="SNRW01028112">
    <property type="protein sequence ID" value="KAA6359623.1"/>
    <property type="molecule type" value="Genomic_DNA"/>
</dbReference>
<evidence type="ECO:0000256" key="3">
    <source>
        <dbReference type="ARBA" id="ARBA00023004"/>
    </source>
</evidence>
<keyword evidence="5" id="KW-1133">Transmembrane helix</keyword>
<organism evidence="6 7">
    <name type="scientific">Streblomastix strix</name>
    <dbReference type="NCBI Taxonomy" id="222440"/>
    <lineage>
        <taxon>Eukaryota</taxon>
        <taxon>Metamonada</taxon>
        <taxon>Preaxostyla</taxon>
        <taxon>Oxymonadida</taxon>
        <taxon>Streblomastigidae</taxon>
        <taxon>Streblomastix</taxon>
    </lineage>
</organism>
<proteinExistence type="inferred from homology"/>
<feature type="compositionally biased region" description="Acidic residues" evidence="4">
    <location>
        <begin position="291"/>
        <end position="323"/>
    </location>
</feature>
<feature type="region of interest" description="Disordered" evidence="4">
    <location>
        <begin position="284"/>
        <end position="342"/>
    </location>
</feature>
<dbReference type="Proteomes" id="UP000324800">
    <property type="component" value="Unassembled WGS sequence"/>
</dbReference>
<dbReference type="SUPFAM" id="SSF48371">
    <property type="entry name" value="ARM repeat"/>
    <property type="match status" value="1"/>
</dbReference>
<keyword evidence="2" id="KW-0479">Metal-binding</keyword>
<accession>A0A5J4TP48</accession>
<dbReference type="Gene3D" id="1.20.120.50">
    <property type="entry name" value="Hemerythrin-like"/>
    <property type="match status" value="1"/>
</dbReference>
<protein>
    <submittedName>
        <fullName evidence="6">Uncharacterized protein</fullName>
    </submittedName>
</protein>
<dbReference type="InterPro" id="IPR035938">
    <property type="entry name" value="Hemerythrin-like_sf"/>
</dbReference>
<evidence type="ECO:0000256" key="5">
    <source>
        <dbReference type="SAM" id="Phobius"/>
    </source>
</evidence>
<keyword evidence="3" id="KW-0408">Iron</keyword>
<sequence>MGKEICQQQDLSPQRIYGVEFPLYGLDSLIQRVWLDISILGEENVDFFNANNASYKFIFTAVRNDLRSGIMQLTELIYEDTAKEIAAAQTGVIIMSVGTASIIIISILVNQIGIYYTLRNILNYTARLYDLLDIDEDAKEIEFKSTALTNLHWLDNGRKACFDEADEVIDTINKNKRADTLKTAYKGMLNVLYNEFQNEDKEIRELESENLIQADEADEHIQAHVLMRQRLSMVMSLLTSKDIATRTVAKREIIAVFEGHFSTMDMQLAKAIHKKIKDRELEVDNALKLEDEQEDEDEKDDDEDEDEEDEDEEEDEKGQEDEQQYNNNIANEYDVEDYTGFI</sequence>
<dbReference type="AlphaFoldDB" id="A0A5J4TP48"/>
<dbReference type="GO" id="GO:0046872">
    <property type="term" value="F:metal ion binding"/>
    <property type="evidence" value="ECO:0007669"/>
    <property type="project" value="UniProtKB-KW"/>
</dbReference>
<comment type="similarity">
    <text evidence="1">Belongs to the hemerythrin family.</text>
</comment>
<comment type="caution">
    <text evidence="6">The sequence shown here is derived from an EMBL/GenBank/DDBJ whole genome shotgun (WGS) entry which is preliminary data.</text>
</comment>
<keyword evidence="5" id="KW-0812">Transmembrane</keyword>
<evidence type="ECO:0000256" key="2">
    <source>
        <dbReference type="ARBA" id="ARBA00022723"/>
    </source>
</evidence>
<reference evidence="6 7" key="1">
    <citation type="submission" date="2019-03" db="EMBL/GenBank/DDBJ databases">
        <title>Single cell metagenomics reveals metabolic interactions within the superorganism composed of flagellate Streblomastix strix and complex community of Bacteroidetes bacteria on its surface.</title>
        <authorList>
            <person name="Treitli S.C."/>
            <person name="Kolisko M."/>
            <person name="Husnik F."/>
            <person name="Keeling P."/>
            <person name="Hampl V."/>
        </authorList>
    </citation>
    <scope>NUCLEOTIDE SEQUENCE [LARGE SCALE GENOMIC DNA]</scope>
    <source>
        <strain evidence="6">ST1C</strain>
    </source>
</reference>
<dbReference type="InterPro" id="IPR016024">
    <property type="entry name" value="ARM-type_fold"/>
</dbReference>
<evidence type="ECO:0000256" key="1">
    <source>
        <dbReference type="ARBA" id="ARBA00010587"/>
    </source>
</evidence>
<gene>
    <name evidence="6" type="ORF">EZS28_044850</name>
</gene>
<evidence type="ECO:0000313" key="6">
    <source>
        <dbReference type="EMBL" id="KAA6359623.1"/>
    </source>
</evidence>